<evidence type="ECO:0000313" key="2">
    <source>
        <dbReference type="Proteomes" id="UP001158058"/>
    </source>
</evidence>
<gene>
    <name evidence="1" type="ORF">N7380_10785</name>
</gene>
<dbReference type="Proteomes" id="UP001158058">
    <property type="component" value="Unassembled WGS sequence"/>
</dbReference>
<dbReference type="GO" id="GO:0003676">
    <property type="term" value="F:nucleic acid binding"/>
    <property type="evidence" value="ECO:0007669"/>
    <property type="project" value="InterPro"/>
</dbReference>
<dbReference type="InterPro" id="IPR011335">
    <property type="entry name" value="Restrct_endonuc-II-like"/>
</dbReference>
<proteinExistence type="predicted"/>
<comment type="caution">
    <text evidence="1">The sequence shown here is derived from an EMBL/GenBank/DDBJ whole genome shotgun (WGS) entry which is preliminary data.</text>
</comment>
<protein>
    <recommendedName>
        <fullName evidence="3">Transposase</fullName>
    </recommendedName>
</protein>
<evidence type="ECO:0000313" key="1">
    <source>
        <dbReference type="EMBL" id="MDH0142806.1"/>
    </source>
</evidence>
<dbReference type="EMBL" id="JAODZF010000006">
    <property type="protein sequence ID" value="MDH0142806.1"/>
    <property type="molecule type" value="Genomic_DNA"/>
</dbReference>
<name>A0AB73HXV4_AQUAC</name>
<reference evidence="1" key="1">
    <citation type="submission" date="2022-09" db="EMBL/GenBank/DDBJ databases">
        <title>Intensive care unit water sources are persistently colonized with multi-drug resistant bacteria and are the site of extensive horizontal gene transfer of antibiotic resistance genes.</title>
        <authorList>
            <person name="Diorio-Toth L."/>
        </authorList>
    </citation>
    <scope>NUCLEOTIDE SEQUENCE</scope>
    <source>
        <strain evidence="1">GD04146</strain>
    </source>
</reference>
<dbReference type="Gene3D" id="3.40.1350.10">
    <property type="match status" value="1"/>
</dbReference>
<dbReference type="AlphaFoldDB" id="A0AB73HXV4"/>
<dbReference type="RefSeq" id="WP_230013212.1">
    <property type="nucleotide sequence ID" value="NZ_JAODZF010000006.1"/>
</dbReference>
<dbReference type="SUPFAM" id="SSF52980">
    <property type="entry name" value="Restriction endonuclease-like"/>
    <property type="match status" value="1"/>
</dbReference>
<dbReference type="InterPro" id="IPR011856">
    <property type="entry name" value="tRNA_endonuc-like_dom_sf"/>
</dbReference>
<evidence type="ECO:0008006" key="3">
    <source>
        <dbReference type="Google" id="ProtNLM"/>
    </source>
</evidence>
<accession>A0AB73HXV4</accession>
<organism evidence="1 2">
    <name type="scientific">Aquipseudomonas alcaligenes</name>
    <name type="common">Pseudomonas alcaligenes</name>
    <dbReference type="NCBI Taxonomy" id="43263"/>
    <lineage>
        <taxon>Bacteria</taxon>
        <taxon>Pseudomonadati</taxon>
        <taxon>Pseudomonadota</taxon>
        <taxon>Gammaproteobacteria</taxon>
        <taxon>Pseudomonadales</taxon>
        <taxon>Pseudomonadaceae</taxon>
        <taxon>Aquipseudomonas</taxon>
    </lineage>
</organism>
<sequence>MPDHSILYPHHVGRQYPAWLRSFPEFIRQGVDSPARTEGIRSIFVDNDYWRCPAGNGNLKLKPQQRFELILNRQSRFKWDETYIPSTLAVPREAPKGSRISRLNSRKLGRSIHVLSTPERVFAQLALYHPELIDLHEQKMLSPVRTVHPLHGHSLASGYFPTPMTGTLEIAKSIGFKHHEIAVDLPDGQRKKMPFPYQGDLLLFMRKGTDAPYAVNWSVKDVSGAFAERRLRRAKTPLQQKKDQDHARLRAQLEAEYYSRAGIKTHQVSLDLIPEALIANLDLLFAMHDLPLTLDPTLLDEFSQELGVFFEKGLRISDLANRYGARWGFRDQFLARFYQDIWARKLDVCMFEPILIDHPLRRKEKDLLEVYGSLFEEQAS</sequence>